<protein>
    <submittedName>
        <fullName evidence="5">Extracellular ligand-binding receptor</fullName>
    </submittedName>
</protein>
<dbReference type="PANTHER" id="PTHR30483:SF6">
    <property type="entry name" value="PERIPLASMIC BINDING PROTEIN OF ABC TRANSPORTER FOR NATURAL AMINO ACIDS"/>
    <property type="match status" value="1"/>
</dbReference>
<keyword evidence="2" id="KW-0732">Signal</keyword>
<dbReference type="eggNOG" id="COG0683">
    <property type="taxonomic scope" value="Bacteria"/>
</dbReference>
<sequence>MIVLRYVRRVSMERLDRRAFLRRVLGVAGVSALMAACAGGGGATPTPTQAPAATPTAAPAPTPTSAATPTAAAAATPTAAATVSREPIRIGILLTLSGPASPNGEANQRGLRLAFEEAGQAIAGRPFELTIEDSAGQPDQALAKARQLIEQRRVHLLLGITLSNEAAALRDYLHQNQIPTIVTNAALQALTRDPKMRSPYIFRISYANGQYDAPVADYAYNKLGYKRMMGFAADYAAGKEELAAFKARFTKAGGTWVDEIYSPMGTQDFGPYLQRIQQQAGNIDAVFQFHGLSSDAIRLVVQYEEFGLKDQIPLIASGATTDDSILPEMGDAAVGLVSGTVYTASIDRPENKKFVETFRQKYNRVPGQVDYLGYLGGLVARAAIEEVKGNVEDKQALIQAIKGVRIQGPAGEFHIHPESQGPIHNIYICRVAKRGDGTFYNEILETIPNVDDLSF</sequence>
<dbReference type="InterPro" id="IPR028081">
    <property type="entry name" value="Leu-bd"/>
</dbReference>
<dbReference type="EMBL" id="CP001276">
    <property type="protein sequence ID" value="ACM07171.1"/>
    <property type="molecule type" value="Genomic_DNA"/>
</dbReference>
<evidence type="ECO:0000256" key="1">
    <source>
        <dbReference type="ARBA" id="ARBA00010062"/>
    </source>
</evidence>
<dbReference type="Pfam" id="PF13458">
    <property type="entry name" value="Peripla_BP_6"/>
    <property type="match status" value="1"/>
</dbReference>
<dbReference type="Gene3D" id="3.40.50.2300">
    <property type="match status" value="2"/>
</dbReference>
<evidence type="ECO:0000256" key="3">
    <source>
        <dbReference type="SAM" id="MobiDB-lite"/>
    </source>
</evidence>
<evidence type="ECO:0000259" key="4">
    <source>
        <dbReference type="Pfam" id="PF13458"/>
    </source>
</evidence>
<keyword evidence="5" id="KW-0614">Plasmid</keyword>
<evidence type="ECO:0000313" key="5">
    <source>
        <dbReference type="EMBL" id="ACM07171.1"/>
    </source>
</evidence>
<dbReference type="PANTHER" id="PTHR30483">
    <property type="entry name" value="LEUCINE-SPECIFIC-BINDING PROTEIN"/>
    <property type="match status" value="1"/>
</dbReference>
<dbReference type="SUPFAM" id="SSF53822">
    <property type="entry name" value="Periplasmic binding protein-like I"/>
    <property type="match status" value="1"/>
</dbReference>
<dbReference type="HOGENOM" id="CLU_027128_1_2_0"/>
<dbReference type="InterPro" id="IPR051010">
    <property type="entry name" value="BCAA_transport"/>
</dbReference>
<proteinExistence type="inferred from homology"/>
<feature type="region of interest" description="Disordered" evidence="3">
    <location>
        <begin position="39"/>
        <end position="73"/>
    </location>
</feature>
<keyword evidence="5" id="KW-0675">Receptor</keyword>
<evidence type="ECO:0000256" key="2">
    <source>
        <dbReference type="ARBA" id="ARBA00022729"/>
    </source>
</evidence>
<name>B9L4S9_THERP</name>
<feature type="compositionally biased region" description="Low complexity" evidence="3">
    <location>
        <begin position="44"/>
        <end position="73"/>
    </location>
</feature>
<dbReference type="KEGG" id="tro:trd_A0793"/>
<keyword evidence="6" id="KW-1185">Reference proteome</keyword>
<organism evidence="5 6">
    <name type="scientific">Thermomicrobium roseum (strain ATCC 27502 / DSM 5159 / P-2)</name>
    <dbReference type="NCBI Taxonomy" id="309801"/>
    <lineage>
        <taxon>Bacteria</taxon>
        <taxon>Pseudomonadati</taxon>
        <taxon>Thermomicrobiota</taxon>
        <taxon>Thermomicrobia</taxon>
        <taxon>Thermomicrobiales</taxon>
        <taxon>Thermomicrobiaceae</taxon>
        <taxon>Thermomicrobium</taxon>
    </lineage>
</organism>
<feature type="domain" description="Leucine-binding protein" evidence="4">
    <location>
        <begin position="87"/>
        <end position="435"/>
    </location>
</feature>
<dbReference type="InterPro" id="IPR028082">
    <property type="entry name" value="Peripla_BP_I"/>
</dbReference>
<accession>B9L4S9</accession>
<comment type="similarity">
    <text evidence="1">Belongs to the leucine-binding protein family.</text>
</comment>
<reference evidence="5 6" key="1">
    <citation type="journal article" date="2009" name="PLoS ONE">
        <title>Complete genome sequence of the aerobic CO-oxidizing thermophile Thermomicrobium roseum.</title>
        <authorList>
            <person name="Wu D."/>
            <person name="Raymond J."/>
            <person name="Wu M."/>
            <person name="Chatterji S."/>
            <person name="Ren Q."/>
            <person name="Graham J.E."/>
            <person name="Bryant D.A."/>
            <person name="Robb F."/>
            <person name="Colman A."/>
            <person name="Tallon L.J."/>
            <person name="Badger J.H."/>
            <person name="Madupu R."/>
            <person name="Ward N.L."/>
            <person name="Eisen J.A."/>
        </authorList>
    </citation>
    <scope>NUCLEOTIDE SEQUENCE [LARGE SCALE GENOMIC DNA]</scope>
    <source>
        <strain evidence="6">ATCC 27502 / DSM 5159 / P-2</strain>
        <plasmid evidence="5">unnamed</plasmid>
    </source>
</reference>
<dbReference type="Proteomes" id="UP000000447">
    <property type="component" value="Plasmid unnamed"/>
</dbReference>
<gene>
    <name evidence="5" type="ordered locus">trd_A0793</name>
</gene>
<dbReference type="AlphaFoldDB" id="B9L4S9"/>
<geneLocation type="plasmid" evidence="6">
    <name>Tros</name>
</geneLocation>
<evidence type="ECO:0000313" key="6">
    <source>
        <dbReference type="Proteomes" id="UP000000447"/>
    </source>
</evidence>